<protein>
    <submittedName>
        <fullName evidence="10">Transcriptional regulator</fullName>
    </submittedName>
</protein>
<dbReference type="PROSITE" id="PS51755">
    <property type="entry name" value="OMPR_PHOB"/>
    <property type="match status" value="1"/>
</dbReference>
<keyword evidence="2" id="KW-0902">Two-component regulatory system</keyword>
<evidence type="ECO:0000256" key="2">
    <source>
        <dbReference type="ARBA" id="ARBA00023012"/>
    </source>
</evidence>
<dbReference type="CDD" id="cd00383">
    <property type="entry name" value="trans_reg_C"/>
    <property type="match status" value="1"/>
</dbReference>
<keyword evidence="5" id="KW-0804">Transcription</keyword>
<feature type="modified residue" description="4-aspartylphosphate" evidence="6">
    <location>
        <position position="54"/>
    </location>
</feature>
<evidence type="ECO:0000256" key="5">
    <source>
        <dbReference type="ARBA" id="ARBA00023163"/>
    </source>
</evidence>
<dbReference type="Gene3D" id="3.40.50.2300">
    <property type="match status" value="1"/>
</dbReference>
<evidence type="ECO:0000256" key="7">
    <source>
        <dbReference type="PROSITE-ProRule" id="PRU01091"/>
    </source>
</evidence>
<dbReference type="SUPFAM" id="SSF46894">
    <property type="entry name" value="C-terminal effector domain of the bipartite response regulators"/>
    <property type="match status" value="1"/>
</dbReference>
<feature type="DNA-binding region" description="OmpR/PhoB-type" evidence="7">
    <location>
        <begin position="132"/>
        <end position="231"/>
    </location>
</feature>
<dbReference type="InterPro" id="IPR039420">
    <property type="entry name" value="WalR-like"/>
</dbReference>
<dbReference type="Pfam" id="PF00486">
    <property type="entry name" value="Trans_reg_C"/>
    <property type="match status" value="1"/>
</dbReference>
<dbReference type="InterPro" id="IPR001867">
    <property type="entry name" value="OmpR/PhoB-type_DNA-bd"/>
</dbReference>
<dbReference type="PANTHER" id="PTHR48111:SF21">
    <property type="entry name" value="DNA-BINDING DUAL MASTER TRANSCRIPTIONAL REGULATOR RPAA"/>
    <property type="match status" value="1"/>
</dbReference>
<dbReference type="SUPFAM" id="SSF52172">
    <property type="entry name" value="CheY-like"/>
    <property type="match status" value="1"/>
</dbReference>
<dbReference type="GO" id="GO:0000156">
    <property type="term" value="F:phosphorelay response regulator activity"/>
    <property type="evidence" value="ECO:0007669"/>
    <property type="project" value="TreeGrafter"/>
</dbReference>
<accession>A0A1C9U4Y4</accession>
<name>A0A1C9U4Y4_9BACT</name>
<dbReference type="GO" id="GO:0032993">
    <property type="term" value="C:protein-DNA complex"/>
    <property type="evidence" value="ECO:0007669"/>
    <property type="project" value="TreeGrafter"/>
</dbReference>
<reference evidence="10" key="1">
    <citation type="journal article" date="2016" name="Sci. Rep.">
        <title>Triclosan Resistome from Metagenome Reveals Diverse Enoyl Acyl Carrier Protein Reductases and Selective Enrichment of Triclosan Resistance Genes.</title>
        <authorList>
            <person name="Khan R."/>
            <person name="Kong H.G."/>
            <person name="Jung Y.H."/>
            <person name="Choi J."/>
            <person name="Baek K.Y."/>
            <person name="Hwang E.C."/>
            <person name="Lee S.W."/>
        </authorList>
    </citation>
    <scope>NUCLEOTIDE SEQUENCE</scope>
</reference>
<keyword evidence="4 7" id="KW-0238">DNA-binding</keyword>
<evidence type="ECO:0000259" key="8">
    <source>
        <dbReference type="PROSITE" id="PS50110"/>
    </source>
</evidence>
<evidence type="ECO:0000256" key="1">
    <source>
        <dbReference type="ARBA" id="ARBA00022553"/>
    </source>
</evidence>
<dbReference type="SMART" id="SM00448">
    <property type="entry name" value="REC"/>
    <property type="match status" value="1"/>
</dbReference>
<dbReference type="Gene3D" id="6.10.250.690">
    <property type="match status" value="1"/>
</dbReference>
<dbReference type="GO" id="GO:0006355">
    <property type="term" value="P:regulation of DNA-templated transcription"/>
    <property type="evidence" value="ECO:0007669"/>
    <property type="project" value="InterPro"/>
</dbReference>
<organism evidence="10">
    <name type="scientific">uncultured bacterium pAY4-2</name>
    <dbReference type="NCBI Taxonomy" id="1781158"/>
    <lineage>
        <taxon>Bacteria</taxon>
        <taxon>environmental samples</taxon>
    </lineage>
</organism>
<evidence type="ECO:0000256" key="3">
    <source>
        <dbReference type="ARBA" id="ARBA00023015"/>
    </source>
</evidence>
<dbReference type="Gene3D" id="1.10.10.10">
    <property type="entry name" value="Winged helix-like DNA-binding domain superfamily/Winged helix DNA-binding domain"/>
    <property type="match status" value="1"/>
</dbReference>
<dbReference type="InterPro" id="IPR011006">
    <property type="entry name" value="CheY-like_superfamily"/>
</dbReference>
<dbReference type="GO" id="GO:0005829">
    <property type="term" value="C:cytosol"/>
    <property type="evidence" value="ECO:0007669"/>
    <property type="project" value="TreeGrafter"/>
</dbReference>
<feature type="domain" description="OmpR/PhoB-type" evidence="9">
    <location>
        <begin position="132"/>
        <end position="231"/>
    </location>
</feature>
<proteinExistence type="predicted"/>
<feature type="domain" description="Response regulatory" evidence="8">
    <location>
        <begin position="5"/>
        <end position="119"/>
    </location>
</feature>
<dbReference type="Pfam" id="PF00072">
    <property type="entry name" value="Response_reg"/>
    <property type="match status" value="1"/>
</dbReference>
<sequence length="240" mass="27788">MNRPRILLVEDEIHIAQGIIFNLEAEGYRVVHVETGTAALAVLENDHFSLVVLDLMLPDMDGLSICQQIREENKRLPILILTARGAEGDRVRGLELGADDYMTKPFNLSEFLLRVQGMLRRSEWYRPEAGTAERYPFGANEVDFRGRRARTAHGVVELTELEVRMLQLFFSREDETLSRPELLESVWGVSPESETRTLDNFIVRLRKYFELDPSRPVHFLTERGRGYRFVRNGQKPKEKE</sequence>
<dbReference type="InterPro" id="IPR016032">
    <property type="entry name" value="Sig_transdc_resp-reg_C-effctor"/>
</dbReference>
<dbReference type="CDD" id="cd17574">
    <property type="entry name" value="REC_OmpR"/>
    <property type="match status" value="1"/>
</dbReference>
<evidence type="ECO:0000313" key="10">
    <source>
        <dbReference type="EMBL" id="AOR51198.1"/>
    </source>
</evidence>
<keyword evidence="1 6" id="KW-0597">Phosphoprotein</keyword>
<dbReference type="FunFam" id="3.40.50.2300:FF:000001">
    <property type="entry name" value="DNA-binding response regulator PhoB"/>
    <property type="match status" value="1"/>
</dbReference>
<dbReference type="AlphaFoldDB" id="A0A1C9U4Y4"/>
<evidence type="ECO:0000259" key="9">
    <source>
        <dbReference type="PROSITE" id="PS51755"/>
    </source>
</evidence>
<evidence type="ECO:0000256" key="6">
    <source>
        <dbReference type="PROSITE-ProRule" id="PRU00169"/>
    </source>
</evidence>
<dbReference type="PROSITE" id="PS50110">
    <property type="entry name" value="RESPONSE_REGULATORY"/>
    <property type="match status" value="1"/>
</dbReference>
<dbReference type="GO" id="GO:0000976">
    <property type="term" value="F:transcription cis-regulatory region binding"/>
    <property type="evidence" value="ECO:0007669"/>
    <property type="project" value="TreeGrafter"/>
</dbReference>
<dbReference type="InterPro" id="IPR001789">
    <property type="entry name" value="Sig_transdc_resp-reg_receiver"/>
</dbReference>
<dbReference type="InterPro" id="IPR036388">
    <property type="entry name" value="WH-like_DNA-bd_sf"/>
</dbReference>
<dbReference type="EMBL" id="KT982364">
    <property type="protein sequence ID" value="AOR51198.1"/>
    <property type="molecule type" value="Genomic_DNA"/>
</dbReference>
<evidence type="ECO:0000256" key="4">
    <source>
        <dbReference type="ARBA" id="ARBA00023125"/>
    </source>
</evidence>
<keyword evidence="3" id="KW-0805">Transcription regulation</keyword>
<dbReference type="SMART" id="SM00862">
    <property type="entry name" value="Trans_reg_C"/>
    <property type="match status" value="1"/>
</dbReference>
<dbReference type="PANTHER" id="PTHR48111">
    <property type="entry name" value="REGULATOR OF RPOS"/>
    <property type="match status" value="1"/>
</dbReference>